<dbReference type="SUPFAM" id="SSF49899">
    <property type="entry name" value="Concanavalin A-like lectins/glucanases"/>
    <property type="match status" value="1"/>
</dbReference>
<dbReference type="Gene3D" id="2.60.120.200">
    <property type="match status" value="1"/>
</dbReference>
<sequence>MGIFNIIIVIILIIVVIWGLRNLFFKTNIIYDVMCDAAKPVALQSSVSSLFVTKSNIIMAQDIPENSSSNFTLSVWFYIDNWGNNISNEKNILYMAVDSSAPTLPELASMLSGLSTKVEKDISLNQVKPKNINIALDKYENNLLIDIETYLDNNVSGRARSALVNKRNYTRYKIPNIPVQKWNNLTLSIDTRTLDVYLDGKLRNSFIMHGLYHNFYSTSEKKNIYIGNMAQGTSAANNEGLNSGFEGFITRIRYENDSINPQEAYNIYKEGIDKSLAKSLFNKYRLKVSFLEYNTEKGSFEI</sequence>
<proteinExistence type="predicted"/>
<keyword evidence="1" id="KW-0812">Transmembrane</keyword>
<evidence type="ECO:0000313" key="2">
    <source>
        <dbReference type="EMBL" id="QHT01749.1"/>
    </source>
</evidence>
<dbReference type="InterPro" id="IPR013320">
    <property type="entry name" value="ConA-like_dom_sf"/>
</dbReference>
<organism evidence="2">
    <name type="scientific">viral metagenome</name>
    <dbReference type="NCBI Taxonomy" id="1070528"/>
    <lineage>
        <taxon>unclassified sequences</taxon>
        <taxon>metagenomes</taxon>
        <taxon>organismal metagenomes</taxon>
    </lineage>
</organism>
<evidence type="ECO:0008006" key="3">
    <source>
        <dbReference type="Google" id="ProtNLM"/>
    </source>
</evidence>
<dbReference type="AlphaFoldDB" id="A0A6C0CDH7"/>
<name>A0A6C0CDH7_9ZZZZ</name>
<protein>
    <recommendedName>
        <fullName evidence="3">LamG-like jellyroll fold domain-containing protein</fullName>
    </recommendedName>
</protein>
<keyword evidence="1" id="KW-1133">Transmembrane helix</keyword>
<keyword evidence="1" id="KW-0472">Membrane</keyword>
<evidence type="ECO:0000256" key="1">
    <source>
        <dbReference type="SAM" id="Phobius"/>
    </source>
</evidence>
<feature type="transmembrane region" description="Helical" evidence="1">
    <location>
        <begin position="6"/>
        <end position="24"/>
    </location>
</feature>
<reference evidence="2" key="1">
    <citation type="journal article" date="2020" name="Nature">
        <title>Giant virus diversity and host interactions through global metagenomics.</title>
        <authorList>
            <person name="Schulz F."/>
            <person name="Roux S."/>
            <person name="Paez-Espino D."/>
            <person name="Jungbluth S."/>
            <person name="Walsh D.A."/>
            <person name="Denef V.J."/>
            <person name="McMahon K.D."/>
            <person name="Konstantinidis K.T."/>
            <person name="Eloe-Fadrosh E.A."/>
            <person name="Kyrpides N.C."/>
            <person name="Woyke T."/>
        </authorList>
    </citation>
    <scope>NUCLEOTIDE SEQUENCE</scope>
    <source>
        <strain evidence="2">GVMAG-M-3300020523-10</strain>
    </source>
</reference>
<dbReference type="EMBL" id="MN739380">
    <property type="protein sequence ID" value="QHT01749.1"/>
    <property type="molecule type" value="Genomic_DNA"/>
</dbReference>
<accession>A0A6C0CDH7</accession>